<dbReference type="InterPro" id="IPR036388">
    <property type="entry name" value="WH-like_DNA-bd_sf"/>
</dbReference>
<dbReference type="InterPro" id="IPR000792">
    <property type="entry name" value="Tscrpt_reg_LuxR_C"/>
</dbReference>
<comment type="caution">
    <text evidence="5">The sequence shown here is derived from an EMBL/GenBank/DDBJ whole genome shotgun (WGS) entry which is preliminary data.</text>
</comment>
<name>A0AAE4C0W7_VARPD</name>
<dbReference type="RefSeq" id="WP_209503032.1">
    <property type="nucleotide sequence ID" value="NZ_JAVDQZ010000008.1"/>
</dbReference>
<protein>
    <submittedName>
        <fullName evidence="5">DNA-binding CsgD family transcriptional regulator</fullName>
    </submittedName>
</protein>
<dbReference type="Proteomes" id="UP001184828">
    <property type="component" value="Unassembled WGS sequence"/>
</dbReference>
<dbReference type="InterPro" id="IPR016032">
    <property type="entry name" value="Sig_transdc_resp-reg_C-effctor"/>
</dbReference>
<dbReference type="SMART" id="SM00421">
    <property type="entry name" value="HTH_LUXR"/>
    <property type="match status" value="1"/>
</dbReference>
<dbReference type="GO" id="GO:0006355">
    <property type="term" value="P:regulation of DNA-templated transcription"/>
    <property type="evidence" value="ECO:0007669"/>
    <property type="project" value="InterPro"/>
</dbReference>
<accession>A0AAE4C0W7</accession>
<keyword evidence="1" id="KW-0805">Transcription regulation</keyword>
<evidence type="ECO:0000256" key="3">
    <source>
        <dbReference type="ARBA" id="ARBA00023163"/>
    </source>
</evidence>
<dbReference type="PANTHER" id="PTHR44688:SF16">
    <property type="entry name" value="DNA-BINDING TRANSCRIPTIONAL ACTIVATOR DEVR_DOSR"/>
    <property type="match status" value="1"/>
</dbReference>
<evidence type="ECO:0000313" key="5">
    <source>
        <dbReference type="EMBL" id="MDR6428780.1"/>
    </source>
</evidence>
<sequence length="297" mass="31546">MFTEAQPFYCPMAQTIADGSSKFIPPNGGMGSCTRARRWDDLSALDPDFVLADAVLEITTAVDRELLAATAVDLGRRLFGAAAAGFFLFDGGGTCPQVVHAKGAAAGFVEEYEHSLRRVDPVLRLVRRSGRAASARCAIAPVDWGTAAIAGHLKRWGFGDSMQGPLHGGGGRIVGTLNVVRHRDDRPFGVGDLAAFERVCRALSHALDVDVRLASAASDCALANPGGPLMRLEGRARDVGWLVLDGATNKVIARQLGISEPTAKEHVERLRARFGAVNRTQLAACLAQHLVRPAESG</sequence>
<dbReference type="AlphaFoldDB" id="A0AAE4C0W7"/>
<evidence type="ECO:0000259" key="4">
    <source>
        <dbReference type="PROSITE" id="PS50043"/>
    </source>
</evidence>
<dbReference type="EMBL" id="JAVDQZ010000008">
    <property type="protein sequence ID" value="MDR6428780.1"/>
    <property type="molecule type" value="Genomic_DNA"/>
</dbReference>
<organism evidence="5 6">
    <name type="scientific">Variovorax paradoxus</name>
    <dbReference type="NCBI Taxonomy" id="34073"/>
    <lineage>
        <taxon>Bacteria</taxon>
        <taxon>Pseudomonadati</taxon>
        <taxon>Pseudomonadota</taxon>
        <taxon>Betaproteobacteria</taxon>
        <taxon>Burkholderiales</taxon>
        <taxon>Comamonadaceae</taxon>
        <taxon>Variovorax</taxon>
    </lineage>
</organism>
<dbReference type="Gene3D" id="1.10.10.10">
    <property type="entry name" value="Winged helix-like DNA-binding domain superfamily/Winged helix DNA-binding domain"/>
    <property type="match status" value="1"/>
</dbReference>
<dbReference type="Gene3D" id="3.30.450.40">
    <property type="match status" value="1"/>
</dbReference>
<evidence type="ECO:0000256" key="1">
    <source>
        <dbReference type="ARBA" id="ARBA00023015"/>
    </source>
</evidence>
<dbReference type="SUPFAM" id="SSF55781">
    <property type="entry name" value="GAF domain-like"/>
    <property type="match status" value="1"/>
</dbReference>
<dbReference type="PROSITE" id="PS50043">
    <property type="entry name" value="HTH_LUXR_2"/>
    <property type="match status" value="1"/>
</dbReference>
<feature type="domain" description="HTH luxR-type" evidence="4">
    <location>
        <begin position="225"/>
        <end position="290"/>
    </location>
</feature>
<dbReference type="Pfam" id="PF00196">
    <property type="entry name" value="GerE"/>
    <property type="match status" value="1"/>
</dbReference>
<gene>
    <name evidence="5" type="ORF">J2738_004944</name>
</gene>
<dbReference type="InterPro" id="IPR029016">
    <property type="entry name" value="GAF-like_dom_sf"/>
</dbReference>
<dbReference type="SUPFAM" id="SSF46894">
    <property type="entry name" value="C-terminal effector domain of the bipartite response regulators"/>
    <property type="match status" value="1"/>
</dbReference>
<keyword evidence="2 5" id="KW-0238">DNA-binding</keyword>
<reference evidence="5" key="1">
    <citation type="submission" date="2023-07" db="EMBL/GenBank/DDBJ databases">
        <title>Sorghum-associated microbial communities from plants grown in Nebraska, USA.</title>
        <authorList>
            <person name="Schachtman D."/>
        </authorList>
    </citation>
    <scope>NUCLEOTIDE SEQUENCE</scope>
    <source>
        <strain evidence="5">DS2114</strain>
    </source>
</reference>
<dbReference type="Pfam" id="PF01590">
    <property type="entry name" value="GAF"/>
    <property type="match status" value="1"/>
</dbReference>
<keyword evidence="3" id="KW-0804">Transcription</keyword>
<dbReference type="GO" id="GO:0003677">
    <property type="term" value="F:DNA binding"/>
    <property type="evidence" value="ECO:0007669"/>
    <property type="project" value="UniProtKB-KW"/>
</dbReference>
<proteinExistence type="predicted"/>
<dbReference type="PANTHER" id="PTHR44688">
    <property type="entry name" value="DNA-BINDING TRANSCRIPTIONAL ACTIVATOR DEVR_DOSR"/>
    <property type="match status" value="1"/>
</dbReference>
<dbReference type="CDD" id="cd06170">
    <property type="entry name" value="LuxR_C_like"/>
    <property type="match status" value="1"/>
</dbReference>
<dbReference type="InterPro" id="IPR003018">
    <property type="entry name" value="GAF"/>
</dbReference>
<evidence type="ECO:0000313" key="6">
    <source>
        <dbReference type="Proteomes" id="UP001184828"/>
    </source>
</evidence>
<evidence type="ECO:0000256" key="2">
    <source>
        <dbReference type="ARBA" id="ARBA00023125"/>
    </source>
</evidence>